<name>A0ABY3SRF6_9BACL</name>
<proteinExistence type="predicted"/>
<accession>A0ABY3SRF6</accession>
<dbReference type="PROSITE" id="PS50111">
    <property type="entry name" value="CHEMOTAXIS_TRANSDUC_2"/>
    <property type="match status" value="1"/>
</dbReference>
<evidence type="ECO:0000313" key="5">
    <source>
        <dbReference type="Proteomes" id="UP001649230"/>
    </source>
</evidence>
<dbReference type="PANTHER" id="PTHR32089:SF112">
    <property type="entry name" value="LYSOZYME-LIKE PROTEIN-RELATED"/>
    <property type="match status" value="1"/>
</dbReference>
<keyword evidence="5" id="KW-1185">Reference proteome</keyword>
<dbReference type="InterPro" id="IPR004089">
    <property type="entry name" value="MCPsignal_dom"/>
</dbReference>
<dbReference type="EMBL" id="CP090978">
    <property type="protein sequence ID" value="UJF36521.1"/>
    <property type="molecule type" value="Genomic_DNA"/>
</dbReference>
<evidence type="ECO:0000256" key="1">
    <source>
        <dbReference type="ARBA" id="ARBA00023224"/>
    </source>
</evidence>
<dbReference type="Pfam" id="PF00015">
    <property type="entry name" value="MCPsignal"/>
    <property type="match status" value="1"/>
</dbReference>
<gene>
    <name evidence="4" type="ORF">L0M14_29690</name>
</gene>
<dbReference type="Gene3D" id="1.10.287.950">
    <property type="entry name" value="Methyl-accepting chemotaxis protein"/>
    <property type="match status" value="1"/>
</dbReference>
<organism evidence="4 5">
    <name type="scientific">Paenibacillus hexagrammi</name>
    <dbReference type="NCBI Taxonomy" id="2908839"/>
    <lineage>
        <taxon>Bacteria</taxon>
        <taxon>Bacillati</taxon>
        <taxon>Bacillota</taxon>
        <taxon>Bacilli</taxon>
        <taxon>Bacillales</taxon>
        <taxon>Paenibacillaceae</taxon>
        <taxon>Paenibacillus</taxon>
    </lineage>
</organism>
<dbReference type="Proteomes" id="UP001649230">
    <property type="component" value="Chromosome"/>
</dbReference>
<sequence>MEAARAGEAGKGFAVVAGEIRKLAEGSNKAVAQIQDVTKKVILSVDSLRNHSDKVLQFIDTKVISDYNSMVETGEQYYEDAEFFKKLTNDFSHTAQDLNLSVQNIVRAINEISIAINQSAEGTSEISSKGVSVNENSNDVALLIAQTKESSEKLKQAMQQFII</sequence>
<evidence type="ECO:0000259" key="3">
    <source>
        <dbReference type="PROSITE" id="PS50111"/>
    </source>
</evidence>
<reference evidence="4 5" key="1">
    <citation type="journal article" date="2024" name="Int. J. Syst. Evol. Microbiol.">
        <title>Paenibacillus hexagrammi sp. nov., a novel bacterium isolated from the gut content of Hexagrammos agrammus.</title>
        <authorList>
            <person name="Jung H.K."/>
            <person name="Kim D.G."/>
            <person name="Zin H."/>
            <person name="Park J."/>
            <person name="Jung H."/>
            <person name="Kim Y.O."/>
            <person name="Kong H.J."/>
            <person name="Kim J.W."/>
            <person name="Kim Y.S."/>
        </authorList>
    </citation>
    <scope>NUCLEOTIDE SEQUENCE [LARGE SCALE GENOMIC DNA]</scope>
    <source>
        <strain evidence="4 5">YPD9-1</strain>
    </source>
</reference>
<evidence type="ECO:0000256" key="2">
    <source>
        <dbReference type="PROSITE-ProRule" id="PRU00284"/>
    </source>
</evidence>
<feature type="domain" description="Methyl-accepting transducer" evidence="3">
    <location>
        <begin position="1"/>
        <end position="134"/>
    </location>
</feature>
<evidence type="ECO:0000313" key="4">
    <source>
        <dbReference type="EMBL" id="UJF36521.1"/>
    </source>
</evidence>
<dbReference type="PANTHER" id="PTHR32089">
    <property type="entry name" value="METHYL-ACCEPTING CHEMOTAXIS PROTEIN MCPB"/>
    <property type="match status" value="1"/>
</dbReference>
<protein>
    <submittedName>
        <fullName evidence="4">Methyl-accepting chemotaxis protein</fullName>
    </submittedName>
</protein>
<keyword evidence="1 2" id="KW-0807">Transducer</keyword>
<dbReference type="SUPFAM" id="SSF58104">
    <property type="entry name" value="Methyl-accepting chemotaxis protein (MCP) signaling domain"/>
    <property type="match status" value="1"/>
</dbReference>